<accession>A0ABY7PJF1</accession>
<feature type="compositionally biased region" description="Basic and acidic residues" evidence="1">
    <location>
        <begin position="205"/>
        <end position="215"/>
    </location>
</feature>
<proteinExistence type="predicted"/>
<dbReference type="EMBL" id="CP115396">
    <property type="protein sequence ID" value="WBO83329.1"/>
    <property type="molecule type" value="Genomic_DNA"/>
</dbReference>
<reference evidence="2 3" key="1">
    <citation type="journal article" date="2011" name="Int. J. Syst. Evol. Microbiol.">
        <title>Hymenobacter yonginensis sp. nov., isolated from a mesotrophic artificial lake.</title>
        <authorList>
            <person name="Joung Y."/>
            <person name="Cho S.H."/>
            <person name="Kim H."/>
            <person name="Kim S.B."/>
            <person name="Joh K."/>
        </authorList>
    </citation>
    <scope>NUCLEOTIDE SEQUENCE [LARGE SCALE GENOMIC DNA]</scope>
    <source>
        <strain evidence="2 3">KCTC 22745</strain>
    </source>
</reference>
<feature type="compositionally biased region" description="Polar residues" evidence="1">
    <location>
        <begin position="263"/>
        <end position="274"/>
    </location>
</feature>
<keyword evidence="3" id="KW-1185">Reference proteome</keyword>
<protein>
    <recommendedName>
        <fullName evidence="4">Stress protein</fullName>
    </recommendedName>
</protein>
<dbReference type="RefSeq" id="WP_270125710.1">
    <property type="nucleotide sequence ID" value="NZ_CP115396.1"/>
</dbReference>
<evidence type="ECO:0000313" key="2">
    <source>
        <dbReference type="EMBL" id="WBO83329.1"/>
    </source>
</evidence>
<dbReference type="Proteomes" id="UP001211872">
    <property type="component" value="Chromosome"/>
</dbReference>
<gene>
    <name evidence="2" type="ORF">O9Z63_13165</name>
</gene>
<evidence type="ECO:0008006" key="4">
    <source>
        <dbReference type="Google" id="ProtNLM"/>
    </source>
</evidence>
<feature type="compositionally biased region" description="Low complexity" evidence="1">
    <location>
        <begin position="10"/>
        <end position="27"/>
    </location>
</feature>
<feature type="compositionally biased region" description="Polar residues" evidence="1">
    <location>
        <begin position="35"/>
        <end position="44"/>
    </location>
</feature>
<feature type="compositionally biased region" description="Basic and acidic residues" evidence="1">
    <location>
        <begin position="275"/>
        <end position="286"/>
    </location>
</feature>
<evidence type="ECO:0000256" key="1">
    <source>
        <dbReference type="SAM" id="MobiDB-lite"/>
    </source>
</evidence>
<feature type="compositionally biased region" description="Basic and acidic residues" evidence="1">
    <location>
        <begin position="162"/>
        <end position="171"/>
    </location>
</feature>
<sequence>MENDEKKPHNTAPDSAAPAAADNSNSTVGSEGSRYDNSSTQASFQDPDRLENQQSSPDRGEFGAHGHLGHTHGGYGNQVRNLTPEPAREAAPPSDTTAHHDGHQTPQGNGDNGQGMGGATSQQNDNGSDVSRSEGYSADYGNTSGGSPLHAEVSNSAQDTGRNQREDDHSSRGGYDNQGHPDDSNYRQPTPGAAAASGTASAQDEAGRPAAHPEEANAGAGSSYSGSTQDGHGSRGGSYNDEYDAANDNSQAGSPARGDYDSQDQSQNYGQQSRQENRPAGEKDTDYGATPKRTGTQE</sequence>
<feature type="compositionally biased region" description="Low complexity" evidence="1">
    <location>
        <begin position="216"/>
        <end position="227"/>
    </location>
</feature>
<evidence type="ECO:0000313" key="3">
    <source>
        <dbReference type="Proteomes" id="UP001211872"/>
    </source>
</evidence>
<feature type="region of interest" description="Disordered" evidence="1">
    <location>
        <begin position="1"/>
        <end position="298"/>
    </location>
</feature>
<feature type="compositionally biased region" description="Low complexity" evidence="1">
    <location>
        <begin position="188"/>
        <end position="203"/>
    </location>
</feature>
<feature type="compositionally biased region" description="Polar residues" evidence="1">
    <location>
        <begin position="119"/>
        <end position="130"/>
    </location>
</feature>
<name>A0ABY7PJF1_9BACT</name>
<organism evidence="2 3">
    <name type="scientific">Hymenobacter yonginensis</name>
    <dbReference type="NCBI Taxonomy" id="748197"/>
    <lineage>
        <taxon>Bacteria</taxon>
        <taxon>Pseudomonadati</taxon>
        <taxon>Bacteroidota</taxon>
        <taxon>Cytophagia</taxon>
        <taxon>Cytophagales</taxon>
        <taxon>Hymenobacteraceae</taxon>
        <taxon>Hymenobacter</taxon>
    </lineage>
</organism>